<comment type="caution">
    <text evidence="1">The sequence shown here is derived from an EMBL/GenBank/DDBJ whole genome shotgun (WGS) entry which is preliminary data.</text>
</comment>
<keyword evidence="2" id="KW-1185">Reference proteome</keyword>
<proteinExistence type="predicted"/>
<evidence type="ECO:0000313" key="1">
    <source>
        <dbReference type="EMBL" id="KAH6636188.1"/>
    </source>
</evidence>
<gene>
    <name evidence="1" type="ORF">F5144DRAFT_610979</name>
</gene>
<sequence length="366" mass="39662">MSDRKEVPSALSLSSLNPRITRFNHPGNDEEKQRLSDDLESAGGHEKNELLPKETRGEESTPESSFASGLVWMVINTLATIGIVFTNKAIFSDPSLKLAQLTFACFHFFITFLTLFVLSRPALAFFVPRRVPLLDILPLSLAMSLNVILPNLSLAFSTVTFYQIARILLTPTVALLNYLLYRATLPPRAILALIPACLGVGLVSYYDSLPPTTSPLTTIITPTTTTPLGILFALTGTAASSLYTVWIGAYHRRLQLSSMQLLFNQAPVSAALLLYAIPFADTWPAAWGALAPRRWALIALSGGFAGLINISQFFIVARAGPVSSTVVGHVKTCAIVALGYSVIMLDERAKQTKGQTPGQKAVQKGK</sequence>
<dbReference type="EMBL" id="JAGIZQ010000003">
    <property type="protein sequence ID" value="KAH6636188.1"/>
    <property type="molecule type" value="Genomic_DNA"/>
</dbReference>
<evidence type="ECO:0000313" key="2">
    <source>
        <dbReference type="Proteomes" id="UP000724584"/>
    </source>
</evidence>
<organism evidence="1 2">
    <name type="scientific">Chaetomium tenue</name>
    <dbReference type="NCBI Taxonomy" id="1854479"/>
    <lineage>
        <taxon>Eukaryota</taxon>
        <taxon>Fungi</taxon>
        <taxon>Dikarya</taxon>
        <taxon>Ascomycota</taxon>
        <taxon>Pezizomycotina</taxon>
        <taxon>Sordariomycetes</taxon>
        <taxon>Sordariomycetidae</taxon>
        <taxon>Sordariales</taxon>
        <taxon>Chaetomiaceae</taxon>
        <taxon>Chaetomium</taxon>
    </lineage>
</organism>
<protein>
    <submittedName>
        <fullName evidence="1">Uncharacterized protein</fullName>
    </submittedName>
</protein>
<name>A0ACB7PFS5_9PEZI</name>
<reference evidence="1 2" key="1">
    <citation type="journal article" date="2021" name="Nat. Commun.">
        <title>Genetic determinants of endophytism in the Arabidopsis root mycobiome.</title>
        <authorList>
            <person name="Mesny F."/>
            <person name="Miyauchi S."/>
            <person name="Thiergart T."/>
            <person name="Pickel B."/>
            <person name="Atanasova L."/>
            <person name="Karlsson M."/>
            <person name="Huettel B."/>
            <person name="Barry K.W."/>
            <person name="Haridas S."/>
            <person name="Chen C."/>
            <person name="Bauer D."/>
            <person name="Andreopoulos W."/>
            <person name="Pangilinan J."/>
            <person name="LaButti K."/>
            <person name="Riley R."/>
            <person name="Lipzen A."/>
            <person name="Clum A."/>
            <person name="Drula E."/>
            <person name="Henrissat B."/>
            <person name="Kohler A."/>
            <person name="Grigoriev I.V."/>
            <person name="Martin F.M."/>
            <person name="Hacquard S."/>
        </authorList>
    </citation>
    <scope>NUCLEOTIDE SEQUENCE [LARGE SCALE GENOMIC DNA]</scope>
    <source>
        <strain evidence="1 2">MPI-SDFR-AT-0079</strain>
    </source>
</reference>
<dbReference type="Proteomes" id="UP000724584">
    <property type="component" value="Unassembled WGS sequence"/>
</dbReference>
<accession>A0ACB7PFS5</accession>